<dbReference type="Proteomes" id="UP000027734">
    <property type="component" value="Unassembled WGS sequence"/>
</dbReference>
<proteinExistence type="predicted"/>
<sequence>MTWIALTDHSERRLSLRGLGHEKRQTPIVADTPDQILNRGSIVFETQVAEDSKPQVLFGYTTPHPSHRSLVFQAIPGGGVSMVQVQGDDIAHAAIAHENAGRAEVLRLTYAWDIKYNWGRLTLEQVGETAVTSVVVENPLPLTLDDLRDLMLGRGSHDYAPDMVFAALSDQIEPIGTGPTLAPNTPIATPWGYRNAGTLKRGDTVYTANGEVVPVLQTVTRSVPARGSFAPIRMRAPYYGLLDDIIVAPEQHVVIDGPEVEYLFSCEKVLTPARNLVNGFAARTEPCGQLTQYSQIILPNHETILASGAPLESMYIGRMRRDSHQLASSVLFGVDRNDLPEHKSPSHKVLKWYEAIHLAKRRAA</sequence>
<feature type="domain" description="Hedgehog/Intein (Hint)" evidence="1">
    <location>
        <begin position="180"/>
        <end position="317"/>
    </location>
</feature>
<dbReference type="eggNOG" id="COG2931">
    <property type="taxonomic scope" value="Bacteria"/>
</dbReference>
<dbReference type="InterPro" id="IPR028992">
    <property type="entry name" value="Hedgehog/Intein_dom"/>
</dbReference>
<evidence type="ECO:0000313" key="2">
    <source>
        <dbReference type="EMBL" id="KEJ90582.1"/>
    </source>
</evidence>
<evidence type="ECO:0000313" key="3">
    <source>
        <dbReference type="Proteomes" id="UP000027734"/>
    </source>
</evidence>
<dbReference type="InterPro" id="IPR036844">
    <property type="entry name" value="Hint_dom_sf"/>
</dbReference>
<dbReference type="AlphaFoldDB" id="A0A073IYX6"/>
<dbReference type="Pfam" id="PF13403">
    <property type="entry name" value="Hint_2"/>
    <property type="match status" value="1"/>
</dbReference>
<accession>A0A073IYX6</accession>
<protein>
    <recommendedName>
        <fullName evidence="1">Hedgehog/Intein (Hint) domain-containing protein</fullName>
    </recommendedName>
</protein>
<reference evidence="2 3" key="1">
    <citation type="submission" date="2014-01" db="EMBL/GenBank/DDBJ databases">
        <title>Sulfitobacter donghicola JCM 14565 Genome Sequencing.</title>
        <authorList>
            <person name="Lai Q."/>
            <person name="Hong Z."/>
        </authorList>
    </citation>
    <scope>NUCLEOTIDE SEQUENCE [LARGE SCALE GENOMIC DNA]</scope>
    <source>
        <strain evidence="2 3">JCM 14565</strain>
    </source>
</reference>
<comment type="caution">
    <text evidence="2">The sequence shown here is derived from an EMBL/GenBank/DDBJ whole genome shotgun (WGS) entry which is preliminary data.</text>
</comment>
<dbReference type="OrthoDB" id="6305173at2"/>
<gene>
    <name evidence="2" type="ORF">DSW25_01315</name>
</gene>
<name>A0A073IYX6_9RHOB</name>
<dbReference type="EMBL" id="JAMC01000001">
    <property type="protein sequence ID" value="KEJ90582.1"/>
    <property type="molecule type" value="Genomic_DNA"/>
</dbReference>
<dbReference type="RefSeq" id="WP_025058960.1">
    <property type="nucleotide sequence ID" value="NZ_JAMC01000001.1"/>
</dbReference>
<dbReference type="STRING" id="1300350.Z948_1551"/>
<dbReference type="SUPFAM" id="SSF51294">
    <property type="entry name" value="Hedgehog/intein (Hint) domain"/>
    <property type="match status" value="1"/>
</dbReference>
<organism evidence="2 3">
    <name type="scientific">Sulfitobacter donghicola DSW-25 = KCTC 12864 = JCM 14565</name>
    <dbReference type="NCBI Taxonomy" id="1300350"/>
    <lineage>
        <taxon>Bacteria</taxon>
        <taxon>Pseudomonadati</taxon>
        <taxon>Pseudomonadota</taxon>
        <taxon>Alphaproteobacteria</taxon>
        <taxon>Rhodobacterales</taxon>
        <taxon>Roseobacteraceae</taxon>
        <taxon>Sulfitobacter</taxon>
    </lineage>
</organism>
<evidence type="ECO:0000259" key="1">
    <source>
        <dbReference type="Pfam" id="PF13403"/>
    </source>
</evidence>
<keyword evidence="3" id="KW-1185">Reference proteome</keyword>